<evidence type="ECO:0008006" key="4">
    <source>
        <dbReference type="Google" id="ProtNLM"/>
    </source>
</evidence>
<accession>A0A2T3MZY0</accession>
<dbReference type="Proteomes" id="UP000240904">
    <property type="component" value="Unassembled WGS sequence"/>
</dbReference>
<organism evidence="2 3">
    <name type="scientific">Photobacterium lipolyticum</name>
    <dbReference type="NCBI Taxonomy" id="266810"/>
    <lineage>
        <taxon>Bacteria</taxon>
        <taxon>Pseudomonadati</taxon>
        <taxon>Pseudomonadota</taxon>
        <taxon>Gammaproteobacteria</taxon>
        <taxon>Vibrionales</taxon>
        <taxon>Vibrionaceae</taxon>
        <taxon>Photobacterium</taxon>
    </lineage>
</organism>
<reference evidence="2 3" key="1">
    <citation type="submission" date="2018-03" db="EMBL/GenBank/DDBJ databases">
        <title>Whole genome sequencing of Histamine producing bacteria.</title>
        <authorList>
            <person name="Butler K."/>
        </authorList>
    </citation>
    <scope>NUCLEOTIDE SEQUENCE [LARGE SCALE GENOMIC DNA]</scope>
    <source>
        <strain evidence="2 3">DSM 16190</strain>
    </source>
</reference>
<feature type="coiled-coil region" evidence="1">
    <location>
        <begin position="8"/>
        <end position="64"/>
    </location>
</feature>
<evidence type="ECO:0000256" key="1">
    <source>
        <dbReference type="SAM" id="Coils"/>
    </source>
</evidence>
<keyword evidence="3" id="KW-1185">Reference proteome</keyword>
<comment type="caution">
    <text evidence="2">The sequence shown here is derived from an EMBL/GenBank/DDBJ whole genome shotgun (WGS) entry which is preliminary data.</text>
</comment>
<name>A0A2T3MZY0_9GAMM</name>
<keyword evidence="1" id="KW-0175">Coiled coil</keyword>
<gene>
    <name evidence="2" type="ORF">C9I89_09350</name>
</gene>
<protein>
    <recommendedName>
        <fullName evidence="4">Coiled coil domain-containing protein</fullName>
    </recommendedName>
</protein>
<dbReference type="Gene3D" id="1.20.120.20">
    <property type="entry name" value="Apolipoprotein"/>
    <property type="match status" value="1"/>
</dbReference>
<evidence type="ECO:0000313" key="3">
    <source>
        <dbReference type="Proteomes" id="UP000240904"/>
    </source>
</evidence>
<dbReference type="SUPFAM" id="SSF58113">
    <property type="entry name" value="Apolipoprotein A-I"/>
    <property type="match status" value="1"/>
</dbReference>
<dbReference type="OrthoDB" id="9813316at2"/>
<dbReference type="RefSeq" id="WP_107283085.1">
    <property type="nucleotide sequence ID" value="NZ_PYMC01000005.1"/>
</dbReference>
<proteinExistence type="predicted"/>
<sequence length="100" mass="11568">MSERQRYVDQMKLKLDQWNKDIDELEDKVKTAGSDMKDEYQNNLATLKKKRDEATQKFEELQSTTDSAWGDVKDGFEHAWMSISNGVTSAKNKLFDKGDS</sequence>
<evidence type="ECO:0000313" key="2">
    <source>
        <dbReference type="EMBL" id="PSW05445.1"/>
    </source>
</evidence>
<dbReference type="EMBL" id="PYMC01000005">
    <property type="protein sequence ID" value="PSW05445.1"/>
    <property type="molecule type" value="Genomic_DNA"/>
</dbReference>
<dbReference type="AlphaFoldDB" id="A0A2T3MZY0"/>